<accession>A0A9D3Y196</accession>
<reference evidence="1" key="2">
    <citation type="submission" date="2020-11" db="EMBL/GenBank/DDBJ databases">
        <authorList>
            <person name="McCartney M.A."/>
            <person name="Auch B."/>
            <person name="Kono T."/>
            <person name="Mallez S."/>
            <person name="Becker A."/>
            <person name="Gohl D.M."/>
            <person name="Silverstein K.A.T."/>
            <person name="Koren S."/>
            <person name="Bechman K.B."/>
            <person name="Herman A."/>
            <person name="Abrahante J.E."/>
            <person name="Garbe J."/>
        </authorList>
    </citation>
    <scope>NUCLEOTIDE SEQUENCE</scope>
    <source>
        <strain evidence="1">Duluth1</strain>
        <tissue evidence="1">Whole animal</tissue>
    </source>
</reference>
<dbReference type="Proteomes" id="UP000828390">
    <property type="component" value="Unassembled WGS sequence"/>
</dbReference>
<gene>
    <name evidence="1" type="ORF">DPMN_192074</name>
</gene>
<name>A0A9D3Y196_DREPO</name>
<dbReference type="EMBL" id="JAIWYP010000063">
    <property type="protein sequence ID" value="KAH3690447.1"/>
    <property type="molecule type" value="Genomic_DNA"/>
</dbReference>
<comment type="caution">
    <text evidence="1">The sequence shown here is derived from an EMBL/GenBank/DDBJ whole genome shotgun (WGS) entry which is preliminary data.</text>
</comment>
<evidence type="ECO:0000313" key="2">
    <source>
        <dbReference type="Proteomes" id="UP000828390"/>
    </source>
</evidence>
<protein>
    <submittedName>
        <fullName evidence="1">Uncharacterized protein</fullName>
    </submittedName>
</protein>
<proteinExistence type="predicted"/>
<reference evidence="1" key="1">
    <citation type="journal article" date="2019" name="bioRxiv">
        <title>The Genome of the Zebra Mussel, Dreissena polymorpha: A Resource for Invasive Species Research.</title>
        <authorList>
            <person name="McCartney M.A."/>
            <person name="Auch B."/>
            <person name="Kono T."/>
            <person name="Mallez S."/>
            <person name="Zhang Y."/>
            <person name="Obille A."/>
            <person name="Becker A."/>
            <person name="Abrahante J.E."/>
            <person name="Garbe J."/>
            <person name="Badalamenti J.P."/>
            <person name="Herman A."/>
            <person name="Mangelson H."/>
            <person name="Liachko I."/>
            <person name="Sullivan S."/>
            <person name="Sone E.D."/>
            <person name="Koren S."/>
            <person name="Silverstein K.A.T."/>
            <person name="Beckman K.B."/>
            <person name="Gohl D.M."/>
        </authorList>
    </citation>
    <scope>NUCLEOTIDE SEQUENCE</scope>
    <source>
        <strain evidence="1">Duluth1</strain>
        <tissue evidence="1">Whole animal</tissue>
    </source>
</reference>
<dbReference type="AlphaFoldDB" id="A0A9D3Y196"/>
<keyword evidence="2" id="KW-1185">Reference proteome</keyword>
<sequence>MYTAYSSKRPDGVLKDDDPFYLVPRTKDGCSSQCLCFLRQRLEEVYLRKMLNTMSVAANFHEGKRYTNQSARKYLVQKPRGHECPPT</sequence>
<evidence type="ECO:0000313" key="1">
    <source>
        <dbReference type="EMBL" id="KAH3690447.1"/>
    </source>
</evidence>
<organism evidence="1 2">
    <name type="scientific">Dreissena polymorpha</name>
    <name type="common">Zebra mussel</name>
    <name type="synonym">Mytilus polymorpha</name>
    <dbReference type="NCBI Taxonomy" id="45954"/>
    <lineage>
        <taxon>Eukaryota</taxon>
        <taxon>Metazoa</taxon>
        <taxon>Spiralia</taxon>
        <taxon>Lophotrochozoa</taxon>
        <taxon>Mollusca</taxon>
        <taxon>Bivalvia</taxon>
        <taxon>Autobranchia</taxon>
        <taxon>Heteroconchia</taxon>
        <taxon>Euheterodonta</taxon>
        <taxon>Imparidentia</taxon>
        <taxon>Neoheterodontei</taxon>
        <taxon>Myida</taxon>
        <taxon>Dreissenoidea</taxon>
        <taxon>Dreissenidae</taxon>
        <taxon>Dreissena</taxon>
    </lineage>
</organism>